<evidence type="ECO:0000256" key="1">
    <source>
        <dbReference type="SAM" id="Coils"/>
    </source>
</evidence>
<proteinExistence type="predicted"/>
<feature type="coiled-coil region" evidence="1">
    <location>
        <begin position="26"/>
        <end position="53"/>
    </location>
</feature>
<dbReference type="RefSeq" id="XP_022100788.1">
    <property type="nucleotide sequence ID" value="XM_022245096.1"/>
</dbReference>
<keyword evidence="2" id="KW-1185">Reference proteome</keyword>
<evidence type="ECO:0000313" key="2">
    <source>
        <dbReference type="Proteomes" id="UP000694845"/>
    </source>
</evidence>
<reference evidence="3" key="1">
    <citation type="submission" date="2025-08" db="UniProtKB">
        <authorList>
            <consortium name="RefSeq"/>
        </authorList>
    </citation>
    <scope>IDENTIFICATION</scope>
</reference>
<gene>
    <name evidence="3" type="primary">LOC110984681</name>
</gene>
<dbReference type="GeneID" id="110984681"/>
<protein>
    <submittedName>
        <fullName evidence="3">Uncharacterized protein LOC110984681</fullName>
    </submittedName>
</protein>
<dbReference type="AlphaFoldDB" id="A0A8B7Z579"/>
<name>A0A8B7Z579_ACAPL</name>
<sequence length="254" mass="26999">MAEEVIDVITDAEEAIDDEAASAEDAGLDEEELENVEKEVAEVKESVSALGKVADYLKNLDVPLTLQKFTQFVIKNAAVGAILYGVNVALTKLKAKLSSGSSSTASQAAKAQYNKINALSSLINELTQTSQTVTTWLQSHQNDTINLDGFTVPLIDIFTKYTTAMGQAVDNAYAVAKTLIVVQGGKKTFSIPTTAQVSTIITASQSFITAFSGMVTFAGQKKAQFPALSSFPVSQSSVDDLQAKLTALETLPYA</sequence>
<accession>A0A8B7Z579</accession>
<evidence type="ECO:0000313" key="3">
    <source>
        <dbReference type="RefSeq" id="XP_022100788.1"/>
    </source>
</evidence>
<dbReference type="Proteomes" id="UP000694845">
    <property type="component" value="Unplaced"/>
</dbReference>
<dbReference type="KEGG" id="aplc:110984681"/>
<keyword evidence="1" id="KW-0175">Coiled coil</keyword>
<organism evidence="2 3">
    <name type="scientific">Acanthaster planci</name>
    <name type="common">Crown-of-thorns starfish</name>
    <dbReference type="NCBI Taxonomy" id="133434"/>
    <lineage>
        <taxon>Eukaryota</taxon>
        <taxon>Metazoa</taxon>
        <taxon>Echinodermata</taxon>
        <taxon>Eleutherozoa</taxon>
        <taxon>Asterozoa</taxon>
        <taxon>Asteroidea</taxon>
        <taxon>Valvatacea</taxon>
        <taxon>Valvatida</taxon>
        <taxon>Acanthasteridae</taxon>
        <taxon>Acanthaster</taxon>
    </lineage>
</organism>
<dbReference type="OrthoDB" id="10063052at2759"/>